<dbReference type="RefSeq" id="WP_122198303.1">
    <property type="nucleotide sequence ID" value="NZ_JBHSKC010000027.1"/>
</dbReference>
<dbReference type="Gene3D" id="3.40.50.300">
    <property type="entry name" value="P-loop containing nucleotide triphosphate hydrolases"/>
    <property type="match status" value="1"/>
</dbReference>
<dbReference type="EMBL" id="RFFG01000083">
    <property type="protein sequence ID" value="RMI38576.1"/>
    <property type="molecule type" value="Genomic_DNA"/>
</dbReference>
<evidence type="ECO:0000313" key="4">
    <source>
        <dbReference type="Proteomes" id="UP000282674"/>
    </source>
</evidence>
<accession>A0A3M2LN63</accession>
<dbReference type="SUPFAM" id="SSF52540">
    <property type="entry name" value="P-loop containing nucleoside triphosphate hydrolases"/>
    <property type="match status" value="1"/>
</dbReference>
<keyword evidence="4" id="KW-1185">Reference proteome</keyword>
<dbReference type="AlphaFoldDB" id="A0A3M2LN63"/>
<dbReference type="OrthoDB" id="9777890at2"/>
<evidence type="ECO:0000256" key="1">
    <source>
        <dbReference type="ARBA" id="ARBA00022679"/>
    </source>
</evidence>
<dbReference type="Pfam" id="PF13469">
    <property type="entry name" value="Sulfotransfer_3"/>
    <property type="match status" value="1"/>
</dbReference>
<dbReference type="GO" id="GO:0008476">
    <property type="term" value="F:protein-tyrosine sulfotransferase activity"/>
    <property type="evidence" value="ECO:0007669"/>
    <property type="project" value="InterPro"/>
</dbReference>
<evidence type="ECO:0000256" key="2">
    <source>
        <dbReference type="SAM" id="MobiDB-lite"/>
    </source>
</evidence>
<reference evidence="3 4" key="1">
    <citation type="submission" date="2018-10" db="EMBL/GenBank/DDBJ databases">
        <title>Isolation from soil.</title>
        <authorList>
            <person name="Hu J."/>
        </authorList>
    </citation>
    <scope>NUCLEOTIDE SEQUENCE [LARGE SCALE GENOMIC DNA]</scope>
    <source>
        <strain evidence="3 4">NEAU-Ht49</strain>
    </source>
</reference>
<evidence type="ECO:0000313" key="3">
    <source>
        <dbReference type="EMBL" id="RMI38576.1"/>
    </source>
</evidence>
<keyword evidence="1 3" id="KW-0808">Transferase</keyword>
<dbReference type="PANTHER" id="PTHR12788:SF10">
    <property type="entry name" value="PROTEIN-TYROSINE SULFOTRANSFERASE"/>
    <property type="match status" value="1"/>
</dbReference>
<dbReference type="InterPro" id="IPR027417">
    <property type="entry name" value="P-loop_NTPase"/>
</dbReference>
<comment type="caution">
    <text evidence="3">The sequence shown here is derived from an EMBL/GenBank/DDBJ whole genome shotgun (WGS) entry which is preliminary data.</text>
</comment>
<feature type="region of interest" description="Disordered" evidence="2">
    <location>
        <begin position="249"/>
        <end position="268"/>
    </location>
</feature>
<dbReference type="PANTHER" id="PTHR12788">
    <property type="entry name" value="PROTEIN-TYROSINE SULFOTRANSFERASE 2"/>
    <property type="match status" value="1"/>
</dbReference>
<gene>
    <name evidence="3" type="ORF">EBO15_32505</name>
</gene>
<protein>
    <submittedName>
        <fullName evidence="3">Sulfotransferase</fullName>
    </submittedName>
</protein>
<organism evidence="3 4">
    <name type="scientific">Actinomadura harenae</name>
    <dbReference type="NCBI Taxonomy" id="2483351"/>
    <lineage>
        <taxon>Bacteria</taxon>
        <taxon>Bacillati</taxon>
        <taxon>Actinomycetota</taxon>
        <taxon>Actinomycetes</taxon>
        <taxon>Streptosporangiales</taxon>
        <taxon>Thermomonosporaceae</taxon>
        <taxon>Actinomadura</taxon>
    </lineage>
</organism>
<proteinExistence type="predicted"/>
<dbReference type="Proteomes" id="UP000282674">
    <property type="component" value="Unassembled WGS sequence"/>
</dbReference>
<name>A0A3M2LN63_9ACTN</name>
<dbReference type="InterPro" id="IPR026634">
    <property type="entry name" value="TPST-like"/>
</dbReference>
<sequence>MRRIRPDGQLTVFIGGLHRSGTTLLASLLGTHPEISAFENTGAPMDEGEHLQTVCPTDEHHGGPGRFAFTEEAHMTEASPEVAERLAAQWSRYWDLSLPVLLEKSPPNMLRFRFLQQAFPHSKFILITRHPVPVSLSTRKWTPALSVRRLVEHWIHAHDLAMADSAFLDAFMTVRYEHLMKRPSETLAEISDFIGLAPSFDASSVDDVANDRYFEQWRSSPEGHDLHDLEDAVNGHGYSLAETGFRGVTRRGGPWDRRSAQDAGLAPA</sequence>